<accession>K3W8Z7</accession>
<protein>
    <submittedName>
        <fullName evidence="1">Uncharacterized protein</fullName>
    </submittedName>
</protein>
<reference evidence="2" key="1">
    <citation type="journal article" date="2010" name="Genome Biol.">
        <title>Genome sequence of the necrotrophic plant pathogen Pythium ultimum reveals original pathogenicity mechanisms and effector repertoire.</title>
        <authorList>
            <person name="Levesque C.A."/>
            <person name="Brouwer H."/>
            <person name="Cano L."/>
            <person name="Hamilton J.P."/>
            <person name="Holt C."/>
            <person name="Huitema E."/>
            <person name="Raffaele S."/>
            <person name="Robideau G.P."/>
            <person name="Thines M."/>
            <person name="Win J."/>
            <person name="Zerillo M.M."/>
            <person name="Beakes G.W."/>
            <person name="Boore J.L."/>
            <person name="Busam D."/>
            <person name="Dumas B."/>
            <person name="Ferriera S."/>
            <person name="Fuerstenberg S.I."/>
            <person name="Gachon C.M."/>
            <person name="Gaulin E."/>
            <person name="Govers F."/>
            <person name="Grenville-Briggs L."/>
            <person name="Horner N."/>
            <person name="Hostetler J."/>
            <person name="Jiang R.H."/>
            <person name="Johnson J."/>
            <person name="Krajaejun T."/>
            <person name="Lin H."/>
            <person name="Meijer H.J."/>
            <person name="Moore B."/>
            <person name="Morris P."/>
            <person name="Phuntmart V."/>
            <person name="Puiu D."/>
            <person name="Shetty J."/>
            <person name="Stajich J.E."/>
            <person name="Tripathy S."/>
            <person name="Wawra S."/>
            <person name="van West P."/>
            <person name="Whitty B.R."/>
            <person name="Coutinho P.M."/>
            <person name="Henrissat B."/>
            <person name="Martin F."/>
            <person name="Thomas P.D."/>
            <person name="Tyler B.M."/>
            <person name="De Vries R.P."/>
            <person name="Kamoun S."/>
            <person name="Yandell M."/>
            <person name="Tisserat N."/>
            <person name="Buell C.R."/>
        </authorList>
    </citation>
    <scope>NUCLEOTIDE SEQUENCE</scope>
    <source>
        <strain evidence="2">DAOM:BR144</strain>
    </source>
</reference>
<name>K3W8Z7_GLOUD</name>
<proteinExistence type="predicted"/>
<reference evidence="1" key="3">
    <citation type="submission" date="2015-02" db="UniProtKB">
        <authorList>
            <consortium name="EnsemblProtists"/>
        </authorList>
    </citation>
    <scope>IDENTIFICATION</scope>
    <source>
        <strain evidence="1">DAOM BR144</strain>
    </source>
</reference>
<dbReference type="AlphaFoldDB" id="K3W8Z7"/>
<dbReference type="HOGENOM" id="CLU_096665_0_0_1"/>
<evidence type="ECO:0000313" key="2">
    <source>
        <dbReference type="Proteomes" id="UP000019132"/>
    </source>
</evidence>
<dbReference type="InParanoid" id="K3W8Z7"/>
<dbReference type="EMBL" id="GL376626">
    <property type="status" value="NOT_ANNOTATED_CDS"/>
    <property type="molecule type" value="Genomic_DNA"/>
</dbReference>
<evidence type="ECO:0000313" key="1">
    <source>
        <dbReference type="EnsemblProtists" id="PYU1_T001438"/>
    </source>
</evidence>
<dbReference type="Proteomes" id="UP000019132">
    <property type="component" value="Unassembled WGS sequence"/>
</dbReference>
<sequence length="249" mass="28187">MYYRQNAIALTQALREYGALHQFSDDSAVFASLVRGIDDLYAQTDGIFESAGLLNFDGQMQKAMQAKRGTAGPFYLESVHSNIIPVDLHVLDAVLWQCIYSHELQNHHPLYQVREVATNMIFQKICERLCPESTVTIRVALKRFVEEDRAVTVWEAIMEGSGTASLRFRQRGWGLKRRPRSTMEPVFQGHPVTIEQLCVRITPEVLSQRDVSNGALHHLLAGAYHRHMKVIAQTAEKLLTARLNGLSLE</sequence>
<keyword evidence="2" id="KW-1185">Reference proteome</keyword>
<reference evidence="2" key="2">
    <citation type="submission" date="2010-04" db="EMBL/GenBank/DDBJ databases">
        <authorList>
            <person name="Buell R."/>
            <person name="Hamilton J."/>
            <person name="Hostetler J."/>
        </authorList>
    </citation>
    <scope>NUCLEOTIDE SEQUENCE [LARGE SCALE GENOMIC DNA]</scope>
    <source>
        <strain evidence="2">DAOM:BR144</strain>
    </source>
</reference>
<organism evidence="1 2">
    <name type="scientific">Globisporangium ultimum (strain ATCC 200006 / CBS 805.95 / DAOM BR144)</name>
    <name type="common">Pythium ultimum</name>
    <dbReference type="NCBI Taxonomy" id="431595"/>
    <lineage>
        <taxon>Eukaryota</taxon>
        <taxon>Sar</taxon>
        <taxon>Stramenopiles</taxon>
        <taxon>Oomycota</taxon>
        <taxon>Peronosporomycetes</taxon>
        <taxon>Pythiales</taxon>
        <taxon>Pythiaceae</taxon>
        <taxon>Globisporangium</taxon>
    </lineage>
</organism>
<dbReference type="VEuPathDB" id="FungiDB:PYU1_G001438"/>
<dbReference type="EnsemblProtists" id="PYU1_T001438">
    <property type="protein sequence ID" value="PYU1_T001438"/>
    <property type="gene ID" value="PYU1_G001438"/>
</dbReference>